<evidence type="ECO:0000313" key="2">
    <source>
        <dbReference type="Proteomes" id="UP000887116"/>
    </source>
</evidence>
<organism evidence="1 2">
    <name type="scientific">Trichonephila clavata</name>
    <name type="common">Joro spider</name>
    <name type="synonym">Nephila clavata</name>
    <dbReference type="NCBI Taxonomy" id="2740835"/>
    <lineage>
        <taxon>Eukaryota</taxon>
        <taxon>Metazoa</taxon>
        <taxon>Ecdysozoa</taxon>
        <taxon>Arthropoda</taxon>
        <taxon>Chelicerata</taxon>
        <taxon>Arachnida</taxon>
        <taxon>Araneae</taxon>
        <taxon>Araneomorphae</taxon>
        <taxon>Entelegynae</taxon>
        <taxon>Araneoidea</taxon>
        <taxon>Nephilidae</taxon>
        <taxon>Trichonephila</taxon>
    </lineage>
</organism>
<dbReference type="Proteomes" id="UP000887116">
    <property type="component" value="Unassembled WGS sequence"/>
</dbReference>
<proteinExistence type="predicted"/>
<sequence>MHFVLSGESFNWSLHKSPRGCGMDLTLIYGKVTRMTSDWHPFLHHQSLSSASTTSLILAQKLSICLPSTIRTETFKAKPLYISVAQAVENQPFTPPSIGALSGGYK</sequence>
<comment type="caution">
    <text evidence="1">The sequence shown here is derived from an EMBL/GenBank/DDBJ whole genome shotgun (WGS) entry which is preliminary data.</text>
</comment>
<accession>A0A8X6GE94</accession>
<reference evidence="1" key="1">
    <citation type="submission" date="2020-07" db="EMBL/GenBank/DDBJ databases">
        <title>Multicomponent nature underlies the extraordinary mechanical properties of spider dragline silk.</title>
        <authorList>
            <person name="Kono N."/>
            <person name="Nakamura H."/>
            <person name="Mori M."/>
            <person name="Yoshida Y."/>
            <person name="Ohtoshi R."/>
            <person name="Malay A.D."/>
            <person name="Moran D.A.P."/>
            <person name="Tomita M."/>
            <person name="Numata K."/>
            <person name="Arakawa K."/>
        </authorList>
    </citation>
    <scope>NUCLEOTIDE SEQUENCE</scope>
</reference>
<dbReference type="AlphaFoldDB" id="A0A8X6GE94"/>
<dbReference type="EMBL" id="BMAO01000218">
    <property type="protein sequence ID" value="GFQ65244.1"/>
    <property type="molecule type" value="Genomic_DNA"/>
</dbReference>
<name>A0A8X6GE94_TRICU</name>
<gene>
    <name evidence="1" type="ORF">TNCT_75941</name>
</gene>
<keyword evidence="2" id="KW-1185">Reference proteome</keyword>
<protein>
    <submittedName>
        <fullName evidence="1">Uncharacterized protein</fullName>
    </submittedName>
</protein>
<evidence type="ECO:0000313" key="1">
    <source>
        <dbReference type="EMBL" id="GFQ65244.1"/>
    </source>
</evidence>